<dbReference type="Gene3D" id="1.10.8.60">
    <property type="match status" value="1"/>
</dbReference>
<dbReference type="EMBL" id="JBBPBN010000004">
    <property type="protein sequence ID" value="KAK9039354.1"/>
    <property type="molecule type" value="Genomic_DNA"/>
</dbReference>
<dbReference type="SUPFAM" id="SSF81923">
    <property type="entry name" value="Double Clp-N motif"/>
    <property type="match status" value="2"/>
</dbReference>
<dbReference type="Gene3D" id="4.10.860.10">
    <property type="entry name" value="UVR domain"/>
    <property type="match status" value="1"/>
</dbReference>
<organism evidence="6 7">
    <name type="scientific">Hibiscus sabdariffa</name>
    <name type="common">roselle</name>
    <dbReference type="NCBI Taxonomy" id="183260"/>
    <lineage>
        <taxon>Eukaryota</taxon>
        <taxon>Viridiplantae</taxon>
        <taxon>Streptophyta</taxon>
        <taxon>Embryophyta</taxon>
        <taxon>Tracheophyta</taxon>
        <taxon>Spermatophyta</taxon>
        <taxon>Magnoliopsida</taxon>
        <taxon>eudicotyledons</taxon>
        <taxon>Gunneridae</taxon>
        <taxon>Pentapetalae</taxon>
        <taxon>rosids</taxon>
        <taxon>malvids</taxon>
        <taxon>Malvales</taxon>
        <taxon>Malvaceae</taxon>
        <taxon>Malvoideae</taxon>
        <taxon>Hibiscus</taxon>
    </lineage>
</organism>
<evidence type="ECO:0000256" key="2">
    <source>
        <dbReference type="ARBA" id="ARBA00022741"/>
    </source>
</evidence>
<evidence type="ECO:0000313" key="6">
    <source>
        <dbReference type="EMBL" id="KAK9039354.1"/>
    </source>
</evidence>
<comment type="caution">
    <text evidence="6">The sequence shown here is derived from an EMBL/GenBank/DDBJ whole genome shotgun (WGS) entry which is preliminary data.</text>
</comment>
<name>A0ABR2TQ13_9ROSI</name>
<evidence type="ECO:0000313" key="7">
    <source>
        <dbReference type="Proteomes" id="UP001396334"/>
    </source>
</evidence>
<dbReference type="InterPro" id="IPR004176">
    <property type="entry name" value="Clp_R_N"/>
</dbReference>
<dbReference type="PROSITE" id="PS51903">
    <property type="entry name" value="CLP_R"/>
    <property type="match status" value="1"/>
</dbReference>
<dbReference type="InterPro" id="IPR050130">
    <property type="entry name" value="ClpA_ClpB"/>
</dbReference>
<dbReference type="InterPro" id="IPR041546">
    <property type="entry name" value="ClpA/ClpB_AAA_lid"/>
</dbReference>
<dbReference type="Pfam" id="PF17871">
    <property type="entry name" value="AAA_lid_9"/>
    <property type="match status" value="1"/>
</dbReference>
<evidence type="ECO:0000256" key="1">
    <source>
        <dbReference type="ARBA" id="ARBA00022737"/>
    </source>
</evidence>
<keyword evidence="7" id="KW-1185">Reference proteome</keyword>
<dbReference type="Gene3D" id="1.10.1780.10">
    <property type="entry name" value="Clp, N-terminal domain"/>
    <property type="match status" value="1"/>
</dbReference>
<dbReference type="Pfam" id="PF02861">
    <property type="entry name" value="Clp_N"/>
    <property type="match status" value="1"/>
</dbReference>
<keyword evidence="1 4" id="KW-0677">Repeat</keyword>
<dbReference type="InterPro" id="IPR036628">
    <property type="entry name" value="Clp_N_dom_sf"/>
</dbReference>
<evidence type="ECO:0000256" key="4">
    <source>
        <dbReference type="PROSITE-ProRule" id="PRU01251"/>
    </source>
</evidence>
<dbReference type="Proteomes" id="UP001396334">
    <property type="component" value="Unassembled WGS sequence"/>
</dbReference>
<sequence length="309" mass="35181">MPIQVVKFKGFTGKAIDAIMLAQEESGRIDHNYIGTEHILLGLIRGTALVANIFKFWQIKLKDARKQVVKISPRGSGCFSQGFPFSSLATSALLCSFEEARIHDHNSIEPEHLLLGLLREPVARRVLKGFLKGSHLDWSDFYDKVIYYIGKGQGSTGRYRTNLTKPVEFYVQVRYEIHHKLRYSDEVLIAAAELSNLYISGRCLPDKAIDLIQEAGACVCARHAQFLEATREFRREFRHVIKSKIEAQECHDHDLRTREEELRFQISIFHETSKAGKIVTEVDIQDIVSLWTGIPAKEVISGLLMWKAP</sequence>
<dbReference type="PANTHER" id="PTHR11638:SF155">
    <property type="entry name" value="CHAPERONE PROTEIN CLPC1, CHLOROPLASTIC-LIKE"/>
    <property type="match status" value="1"/>
</dbReference>
<evidence type="ECO:0000256" key="3">
    <source>
        <dbReference type="ARBA" id="ARBA00022840"/>
    </source>
</evidence>
<reference evidence="6 7" key="1">
    <citation type="journal article" date="2024" name="G3 (Bethesda)">
        <title>Genome assembly of Hibiscus sabdariffa L. provides insights into metabolisms of medicinal natural products.</title>
        <authorList>
            <person name="Kim T."/>
        </authorList>
    </citation>
    <scope>NUCLEOTIDE SEQUENCE [LARGE SCALE GENOMIC DNA]</scope>
    <source>
        <strain evidence="6">TK-2024</strain>
        <tissue evidence="6">Old leaves</tissue>
    </source>
</reference>
<feature type="domain" description="Clp R" evidence="5">
    <location>
        <begin position="8"/>
        <end position="152"/>
    </location>
</feature>
<proteinExistence type="predicted"/>
<accession>A0ABR2TQ13</accession>
<gene>
    <name evidence="6" type="ORF">V6N11_014557</name>
</gene>
<protein>
    <recommendedName>
        <fullName evidence="5">Clp R domain-containing protein</fullName>
    </recommendedName>
</protein>
<evidence type="ECO:0000259" key="5">
    <source>
        <dbReference type="PROSITE" id="PS51903"/>
    </source>
</evidence>
<dbReference type="PANTHER" id="PTHR11638">
    <property type="entry name" value="ATP-DEPENDENT CLP PROTEASE"/>
    <property type="match status" value="1"/>
</dbReference>
<keyword evidence="2" id="KW-0547">Nucleotide-binding</keyword>
<keyword evidence="3" id="KW-0067">ATP-binding</keyword>